<comment type="caution">
    <text evidence="1">The sequence shown here is derived from an EMBL/GenBank/DDBJ whole genome shotgun (WGS) entry which is preliminary data.</text>
</comment>
<accession>A0ACB8SW34</accession>
<name>A0ACB8SW34_9AGAM</name>
<organism evidence="1 2">
    <name type="scientific">Artomyces pyxidatus</name>
    <dbReference type="NCBI Taxonomy" id="48021"/>
    <lineage>
        <taxon>Eukaryota</taxon>
        <taxon>Fungi</taxon>
        <taxon>Dikarya</taxon>
        <taxon>Basidiomycota</taxon>
        <taxon>Agaricomycotina</taxon>
        <taxon>Agaricomycetes</taxon>
        <taxon>Russulales</taxon>
        <taxon>Auriscalpiaceae</taxon>
        <taxon>Artomyces</taxon>
    </lineage>
</organism>
<proteinExistence type="predicted"/>
<evidence type="ECO:0000313" key="1">
    <source>
        <dbReference type="EMBL" id="KAI0060584.1"/>
    </source>
</evidence>
<protein>
    <submittedName>
        <fullName evidence="1">Uncharacterized protein</fullName>
    </submittedName>
</protein>
<reference evidence="1" key="2">
    <citation type="journal article" date="2022" name="New Phytol.">
        <title>Evolutionary transition to the ectomycorrhizal habit in the genomes of a hyperdiverse lineage of mushroom-forming fungi.</title>
        <authorList>
            <person name="Looney B."/>
            <person name="Miyauchi S."/>
            <person name="Morin E."/>
            <person name="Drula E."/>
            <person name="Courty P.E."/>
            <person name="Kohler A."/>
            <person name="Kuo A."/>
            <person name="LaButti K."/>
            <person name="Pangilinan J."/>
            <person name="Lipzen A."/>
            <person name="Riley R."/>
            <person name="Andreopoulos W."/>
            <person name="He G."/>
            <person name="Johnson J."/>
            <person name="Nolan M."/>
            <person name="Tritt A."/>
            <person name="Barry K.W."/>
            <person name="Grigoriev I.V."/>
            <person name="Nagy L.G."/>
            <person name="Hibbett D."/>
            <person name="Henrissat B."/>
            <person name="Matheny P.B."/>
            <person name="Labbe J."/>
            <person name="Martin F.M."/>
        </authorList>
    </citation>
    <scope>NUCLEOTIDE SEQUENCE</scope>
    <source>
        <strain evidence="1">HHB10654</strain>
    </source>
</reference>
<gene>
    <name evidence="1" type="ORF">BV25DRAFT_1827771</name>
</gene>
<keyword evidence="2" id="KW-1185">Reference proteome</keyword>
<dbReference type="Proteomes" id="UP000814140">
    <property type="component" value="Unassembled WGS sequence"/>
</dbReference>
<dbReference type="EMBL" id="MU277218">
    <property type="protein sequence ID" value="KAI0060584.1"/>
    <property type="molecule type" value="Genomic_DNA"/>
</dbReference>
<sequence>MEAPEPRVHHSFTSTSPATPLSMSTSSMLSHIAPSTVRLFLNDTNISDRARASALECWSHFLESLFLNDPGDEAKGRDPQADVNSTIASLPHL</sequence>
<evidence type="ECO:0000313" key="2">
    <source>
        <dbReference type="Proteomes" id="UP000814140"/>
    </source>
</evidence>
<reference evidence="1" key="1">
    <citation type="submission" date="2021-03" db="EMBL/GenBank/DDBJ databases">
        <authorList>
            <consortium name="DOE Joint Genome Institute"/>
            <person name="Ahrendt S."/>
            <person name="Looney B.P."/>
            <person name="Miyauchi S."/>
            <person name="Morin E."/>
            <person name="Drula E."/>
            <person name="Courty P.E."/>
            <person name="Chicoki N."/>
            <person name="Fauchery L."/>
            <person name="Kohler A."/>
            <person name="Kuo A."/>
            <person name="Labutti K."/>
            <person name="Pangilinan J."/>
            <person name="Lipzen A."/>
            <person name="Riley R."/>
            <person name="Andreopoulos W."/>
            <person name="He G."/>
            <person name="Johnson J."/>
            <person name="Barry K.W."/>
            <person name="Grigoriev I.V."/>
            <person name="Nagy L."/>
            <person name="Hibbett D."/>
            <person name="Henrissat B."/>
            <person name="Matheny P.B."/>
            <person name="Labbe J."/>
            <person name="Martin F."/>
        </authorList>
    </citation>
    <scope>NUCLEOTIDE SEQUENCE</scope>
    <source>
        <strain evidence="1">HHB10654</strain>
    </source>
</reference>